<dbReference type="Pfam" id="PF00999">
    <property type="entry name" value="Na_H_Exchanger"/>
    <property type="match status" value="1"/>
</dbReference>
<dbReference type="InterPro" id="IPR006153">
    <property type="entry name" value="Cation/H_exchanger_TM"/>
</dbReference>
<reference evidence="13" key="1">
    <citation type="submission" date="2022-07" db="EMBL/GenBank/DDBJ databases">
        <title>Parvularcula maris sp. nov., an algicidal bacterium isolated from seawater.</title>
        <authorList>
            <person name="Li F."/>
        </authorList>
    </citation>
    <scope>NUCLEOTIDE SEQUENCE</scope>
    <source>
        <strain evidence="13">BGMRC 0090</strain>
    </source>
</reference>
<dbReference type="PANTHER" id="PTHR32507">
    <property type="entry name" value="NA(+)/H(+) ANTIPORTER 1"/>
    <property type="match status" value="1"/>
</dbReference>
<feature type="transmembrane region" description="Helical" evidence="10">
    <location>
        <begin position="335"/>
        <end position="357"/>
    </location>
</feature>
<keyword evidence="4" id="KW-1003">Cell membrane</keyword>
<feature type="transmembrane region" description="Helical" evidence="10">
    <location>
        <begin position="117"/>
        <end position="137"/>
    </location>
</feature>
<evidence type="ECO:0000256" key="7">
    <source>
        <dbReference type="ARBA" id="ARBA00023065"/>
    </source>
</evidence>
<dbReference type="EMBL" id="JANIBC010000002">
    <property type="protein sequence ID" value="MCQ8184596.1"/>
    <property type="molecule type" value="Genomic_DNA"/>
</dbReference>
<dbReference type="GO" id="GO:0006813">
    <property type="term" value="P:potassium ion transport"/>
    <property type="evidence" value="ECO:0007669"/>
    <property type="project" value="InterPro"/>
</dbReference>
<dbReference type="InterPro" id="IPR038770">
    <property type="entry name" value="Na+/solute_symporter_sf"/>
</dbReference>
<dbReference type="GO" id="GO:0015297">
    <property type="term" value="F:antiporter activity"/>
    <property type="evidence" value="ECO:0007669"/>
    <property type="project" value="UniProtKB-KW"/>
</dbReference>
<sequence>MDNIVFVVTLIGFAGIAAQWLAWRFNLPAIVLMSIAGILIGPVFGWIRPEESFGELYQPLISIAVGIILFEGGLQLKFDELREVGRGVRRLVFPGVFIAWGLGFLAAWKIAGLSFETAALFSGIMVVTGPTVIMPLLRQAKLSSRPATLLRWEGIVNDPLGALLAVFVYETLHIAHIGVDVASYQVIGSLILGALLSTGLGVIMGLFAAQAFRKGWVPEFLKTPVLLGSVLVCFAVANGFQEEGGLLSVTAMGVTLANAKLPSINQLRQFKENIAVLFVSGVFVVLTANLTIETLTSLTLQDGLFVLAMLLLVRPIAVFLSMIGTNPTFKERLLVGWIAPRGIVAVAVSGLFAAKMVEIGYEDGEKMVPLAFAMVFATVIAHGFSITPLARALGLAQAGRPGFLIVGGSAWSTALGEKLREMGIPVLISDSSYRALRSARNAGLETFYGEILSEVTEHHVEFVRYDTLLAVTANDSHNALVCTDLAHELDRTRTFQLSSKGTGEHRRAVSYALQGRSLFGKPVSLDELMQRHYNGWAFQLTRVSEEYTAEMLKEALGDESLMMLIERDEQIVFATSDSPLIPKLGDRVLAYVPPEVAEGRTQPAGDTDQIKARKEEILEQNPVPPGLTTG</sequence>
<keyword evidence="8 10" id="KW-0472">Membrane</keyword>
<feature type="transmembrane region" description="Helical" evidence="10">
    <location>
        <begin position="6"/>
        <end position="23"/>
    </location>
</feature>
<feature type="transmembrane region" description="Helical" evidence="10">
    <location>
        <begin position="181"/>
        <end position="208"/>
    </location>
</feature>
<evidence type="ECO:0000256" key="10">
    <source>
        <dbReference type="SAM" id="Phobius"/>
    </source>
</evidence>
<feature type="transmembrane region" description="Helical" evidence="10">
    <location>
        <begin position="30"/>
        <end position="47"/>
    </location>
</feature>
<dbReference type="AlphaFoldDB" id="A0A9X2L7L8"/>
<feature type="region of interest" description="Disordered" evidence="9">
    <location>
        <begin position="595"/>
        <end position="630"/>
    </location>
</feature>
<dbReference type="InterPro" id="IPR036291">
    <property type="entry name" value="NAD(P)-bd_dom_sf"/>
</dbReference>
<keyword evidence="3" id="KW-0050">Antiport</keyword>
<feature type="transmembrane region" description="Helical" evidence="10">
    <location>
        <begin position="369"/>
        <end position="390"/>
    </location>
</feature>
<feature type="transmembrane region" description="Helical" evidence="10">
    <location>
        <begin position="59"/>
        <end position="79"/>
    </location>
</feature>
<keyword evidence="5 10" id="KW-0812">Transmembrane</keyword>
<feature type="transmembrane region" description="Helical" evidence="10">
    <location>
        <begin position="91"/>
        <end position="111"/>
    </location>
</feature>
<keyword evidence="14" id="KW-1185">Reference proteome</keyword>
<evidence type="ECO:0000256" key="4">
    <source>
        <dbReference type="ARBA" id="ARBA00022475"/>
    </source>
</evidence>
<dbReference type="Gene3D" id="1.20.1530.20">
    <property type="match status" value="1"/>
</dbReference>
<evidence type="ECO:0000256" key="5">
    <source>
        <dbReference type="ARBA" id="ARBA00022692"/>
    </source>
</evidence>
<keyword evidence="7" id="KW-0406">Ion transport</keyword>
<feature type="transmembrane region" description="Helical" evidence="10">
    <location>
        <begin position="273"/>
        <end position="292"/>
    </location>
</feature>
<comment type="caution">
    <text evidence="13">The sequence shown here is derived from an EMBL/GenBank/DDBJ whole genome shotgun (WGS) entry which is preliminary data.</text>
</comment>
<dbReference type="GO" id="GO:0005886">
    <property type="term" value="C:plasma membrane"/>
    <property type="evidence" value="ECO:0007669"/>
    <property type="project" value="UniProtKB-SubCell"/>
</dbReference>
<gene>
    <name evidence="13" type="ORF">NOG11_04275</name>
</gene>
<keyword evidence="2" id="KW-0813">Transport</keyword>
<feature type="transmembrane region" description="Helical" evidence="10">
    <location>
        <begin position="304"/>
        <end position="323"/>
    </location>
</feature>
<evidence type="ECO:0000256" key="3">
    <source>
        <dbReference type="ARBA" id="ARBA00022449"/>
    </source>
</evidence>
<feature type="transmembrane region" description="Helical" evidence="10">
    <location>
        <begin position="220"/>
        <end position="238"/>
    </location>
</feature>
<dbReference type="Pfam" id="PF02254">
    <property type="entry name" value="TrkA_N"/>
    <property type="match status" value="1"/>
</dbReference>
<comment type="subcellular location">
    <subcellularLocation>
        <location evidence="1">Cell membrane</location>
        <topology evidence="1">Multi-pass membrane protein</topology>
    </subcellularLocation>
</comment>
<evidence type="ECO:0000259" key="11">
    <source>
        <dbReference type="Pfam" id="PF00999"/>
    </source>
</evidence>
<feature type="domain" description="RCK N-terminal" evidence="12">
    <location>
        <begin position="403"/>
        <end position="486"/>
    </location>
</feature>
<dbReference type="Gene3D" id="3.40.50.720">
    <property type="entry name" value="NAD(P)-binding Rossmann-like Domain"/>
    <property type="match status" value="1"/>
</dbReference>
<dbReference type="InterPro" id="IPR003148">
    <property type="entry name" value="RCK_N"/>
</dbReference>
<evidence type="ECO:0000256" key="2">
    <source>
        <dbReference type="ARBA" id="ARBA00022448"/>
    </source>
</evidence>
<feature type="transmembrane region" description="Helical" evidence="10">
    <location>
        <begin position="149"/>
        <end position="169"/>
    </location>
</feature>
<dbReference type="RefSeq" id="WP_256618445.1">
    <property type="nucleotide sequence ID" value="NZ_JANIBC010000002.1"/>
</dbReference>
<evidence type="ECO:0000256" key="8">
    <source>
        <dbReference type="ARBA" id="ARBA00023136"/>
    </source>
</evidence>
<evidence type="ECO:0000256" key="9">
    <source>
        <dbReference type="SAM" id="MobiDB-lite"/>
    </source>
</evidence>
<name>A0A9X2L7L8_9PROT</name>
<evidence type="ECO:0000256" key="1">
    <source>
        <dbReference type="ARBA" id="ARBA00004651"/>
    </source>
</evidence>
<feature type="compositionally biased region" description="Basic and acidic residues" evidence="9">
    <location>
        <begin position="608"/>
        <end position="617"/>
    </location>
</feature>
<evidence type="ECO:0000313" key="14">
    <source>
        <dbReference type="Proteomes" id="UP001142610"/>
    </source>
</evidence>
<accession>A0A9X2L7L8</accession>
<dbReference type="GO" id="GO:1902600">
    <property type="term" value="P:proton transmembrane transport"/>
    <property type="evidence" value="ECO:0007669"/>
    <property type="project" value="InterPro"/>
</dbReference>
<evidence type="ECO:0000259" key="12">
    <source>
        <dbReference type="Pfam" id="PF02254"/>
    </source>
</evidence>
<keyword evidence="6 10" id="KW-1133">Transmembrane helix</keyword>
<proteinExistence type="predicted"/>
<organism evidence="13 14">
    <name type="scientific">Parvularcula maris</name>
    <dbReference type="NCBI Taxonomy" id="2965077"/>
    <lineage>
        <taxon>Bacteria</taxon>
        <taxon>Pseudomonadati</taxon>
        <taxon>Pseudomonadota</taxon>
        <taxon>Alphaproteobacteria</taxon>
        <taxon>Parvularculales</taxon>
        <taxon>Parvularculaceae</taxon>
        <taxon>Parvularcula</taxon>
    </lineage>
</organism>
<evidence type="ECO:0000313" key="13">
    <source>
        <dbReference type="EMBL" id="MCQ8184596.1"/>
    </source>
</evidence>
<dbReference type="PANTHER" id="PTHR32507:SF0">
    <property type="entry name" value="NA(+)_H(+) ANTIPORTER 2-RELATED"/>
    <property type="match status" value="1"/>
</dbReference>
<protein>
    <submittedName>
        <fullName evidence="13">Cation:proton antiporter</fullName>
    </submittedName>
</protein>
<evidence type="ECO:0000256" key="6">
    <source>
        <dbReference type="ARBA" id="ARBA00022989"/>
    </source>
</evidence>
<dbReference type="Proteomes" id="UP001142610">
    <property type="component" value="Unassembled WGS sequence"/>
</dbReference>
<feature type="domain" description="Cation/H+ exchanger transmembrane" evidence="11">
    <location>
        <begin position="21"/>
        <end position="391"/>
    </location>
</feature>
<dbReference type="SUPFAM" id="SSF51735">
    <property type="entry name" value="NAD(P)-binding Rossmann-fold domains"/>
    <property type="match status" value="1"/>
</dbReference>